<evidence type="ECO:0000313" key="1">
    <source>
        <dbReference type="EMBL" id="VEI22919.1"/>
    </source>
</evidence>
<evidence type="ECO:0000313" key="2">
    <source>
        <dbReference type="Proteomes" id="UP000282386"/>
    </source>
</evidence>
<name>A0A7Z9A2Y6_9MICC</name>
<proteinExistence type="predicted"/>
<gene>
    <name evidence="1" type="ORF">NCTC10207_01013</name>
</gene>
<dbReference type="AlphaFoldDB" id="A0A7Z9A2Y6"/>
<sequence length="166" mass="19462">MIASGWYENREIILDSLPHHLKELPDNVKKFLREIWYLTISYDAYYRSNGRIFLSTVLHNFGETTNTLVDYSIDDEDYIFYQKSIGKKLRNFGFADNREILIDELGRIYFIPDSGDLYYLGGKFYEGLYNLIFRTGNSFIVEEDGELFVESEEGISPGNMNIRDTE</sequence>
<accession>A0A7Z9A2Y6</accession>
<dbReference type="EMBL" id="LR134479">
    <property type="protein sequence ID" value="VEI22919.1"/>
    <property type="molecule type" value="Genomic_DNA"/>
</dbReference>
<dbReference type="Proteomes" id="UP000282386">
    <property type="component" value="Chromosome"/>
</dbReference>
<dbReference type="RefSeq" id="WP_126499961.1">
    <property type="nucleotide sequence ID" value="NZ_LR134479.1"/>
</dbReference>
<protein>
    <submittedName>
        <fullName evidence="1">Uncharacterized protein</fullName>
    </submittedName>
</protein>
<reference evidence="1 2" key="1">
    <citation type="submission" date="2018-12" db="EMBL/GenBank/DDBJ databases">
        <authorList>
            <consortium name="Pathogen Informatics"/>
        </authorList>
    </citation>
    <scope>NUCLEOTIDE SEQUENCE [LARGE SCALE GENOMIC DNA]</scope>
    <source>
        <strain evidence="1 2">NCTC10207</strain>
    </source>
</reference>
<organism evidence="1 2">
    <name type="scientific">Rothia aeria</name>
    <dbReference type="NCBI Taxonomy" id="172042"/>
    <lineage>
        <taxon>Bacteria</taxon>
        <taxon>Bacillati</taxon>
        <taxon>Actinomycetota</taxon>
        <taxon>Actinomycetes</taxon>
        <taxon>Micrococcales</taxon>
        <taxon>Micrococcaceae</taxon>
        <taxon>Rothia</taxon>
    </lineage>
</organism>